<accession>A0A7S2IN00</accession>
<feature type="transmembrane region" description="Helical" evidence="4">
    <location>
        <begin position="94"/>
        <end position="115"/>
    </location>
</feature>
<keyword evidence="3" id="KW-0862">Zinc</keyword>
<dbReference type="GO" id="GO:0008270">
    <property type="term" value="F:zinc ion binding"/>
    <property type="evidence" value="ECO:0007669"/>
    <property type="project" value="UniProtKB-KW"/>
</dbReference>
<evidence type="ECO:0000313" key="6">
    <source>
        <dbReference type="EMBL" id="CAD9524231.1"/>
    </source>
</evidence>
<dbReference type="InterPro" id="IPR013083">
    <property type="entry name" value="Znf_RING/FYVE/PHD"/>
</dbReference>
<name>A0A7S2IN00_9EUKA</name>
<evidence type="ECO:0000256" key="3">
    <source>
        <dbReference type="ARBA" id="ARBA00022833"/>
    </source>
</evidence>
<feature type="transmembrane region" description="Helical" evidence="4">
    <location>
        <begin position="178"/>
        <end position="202"/>
    </location>
</feature>
<keyword evidence="4" id="KW-0812">Transmembrane</keyword>
<evidence type="ECO:0000259" key="5">
    <source>
        <dbReference type="PROSITE" id="PS51292"/>
    </source>
</evidence>
<dbReference type="EMBL" id="HBGU01065284">
    <property type="protein sequence ID" value="CAD9524231.1"/>
    <property type="molecule type" value="Transcribed_RNA"/>
</dbReference>
<dbReference type="Pfam" id="PF12906">
    <property type="entry name" value="RINGv"/>
    <property type="match status" value="1"/>
</dbReference>
<dbReference type="PANTHER" id="PTHR46347:SF1">
    <property type="entry name" value="RING_FYVE_PHD ZINC FINGER SUPERFAMILY PROTEIN"/>
    <property type="match status" value="1"/>
</dbReference>
<dbReference type="Gene3D" id="3.30.40.10">
    <property type="entry name" value="Zinc/RING finger domain, C3HC4 (zinc finger)"/>
    <property type="match status" value="1"/>
</dbReference>
<gene>
    <name evidence="6" type="ORF">CBRE1094_LOCUS35565</name>
</gene>
<keyword evidence="4" id="KW-0472">Membrane</keyword>
<feature type="domain" description="RING-CH-type" evidence="5">
    <location>
        <begin position="12"/>
        <end position="78"/>
    </location>
</feature>
<proteinExistence type="predicted"/>
<evidence type="ECO:0000256" key="1">
    <source>
        <dbReference type="ARBA" id="ARBA00022723"/>
    </source>
</evidence>
<dbReference type="PANTHER" id="PTHR46347">
    <property type="entry name" value="RING/FYVE/PHD ZINC FINGER SUPERFAMILY PROTEIN"/>
    <property type="match status" value="1"/>
</dbReference>
<dbReference type="CDD" id="cd16495">
    <property type="entry name" value="RING_CH-C4HC3_MARCH"/>
    <property type="match status" value="1"/>
</dbReference>
<reference evidence="6" key="1">
    <citation type="submission" date="2021-01" db="EMBL/GenBank/DDBJ databases">
        <authorList>
            <person name="Corre E."/>
            <person name="Pelletier E."/>
            <person name="Niang G."/>
            <person name="Scheremetjew M."/>
            <person name="Finn R."/>
            <person name="Kale V."/>
            <person name="Holt S."/>
            <person name="Cochrane G."/>
            <person name="Meng A."/>
            <person name="Brown T."/>
            <person name="Cohen L."/>
        </authorList>
    </citation>
    <scope>NUCLEOTIDE SEQUENCE</scope>
    <source>
        <strain evidence="6">UTEX LB 985</strain>
    </source>
</reference>
<organism evidence="6">
    <name type="scientific">Haptolina brevifila</name>
    <dbReference type="NCBI Taxonomy" id="156173"/>
    <lineage>
        <taxon>Eukaryota</taxon>
        <taxon>Haptista</taxon>
        <taxon>Haptophyta</taxon>
        <taxon>Prymnesiophyceae</taxon>
        <taxon>Prymnesiales</taxon>
        <taxon>Prymnesiaceae</taxon>
        <taxon>Haptolina</taxon>
    </lineage>
</organism>
<keyword evidence="2" id="KW-0863">Zinc-finger</keyword>
<dbReference type="AlphaFoldDB" id="A0A7S2IN00"/>
<sequence length="234" mass="25717">MLSSNTSSARMPSKMTEPCCRICFETEETPRNALLRPCKCNGTSAWVHVDCLNRWRCTSANRKSFYECNTCMFKYRFGTVGDAFLLARVLAMPVTIHLITLFSLCMIVFAAGFIGKTLDYSLTWFDVLRCFNLQHILTGAISTGIASLLGWLAYFVGPGGRRVLDFIASGSGGSDRGSGTIGLILLAIATVVGLCIAFSWLYEQLEHWARSVCRRAQHVVLDVHSGVTSSATGF</sequence>
<dbReference type="SMART" id="SM00744">
    <property type="entry name" value="RINGv"/>
    <property type="match status" value="1"/>
</dbReference>
<feature type="transmembrane region" description="Helical" evidence="4">
    <location>
        <begin position="135"/>
        <end position="157"/>
    </location>
</feature>
<dbReference type="SUPFAM" id="SSF57850">
    <property type="entry name" value="RING/U-box"/>
    <property type="match status" value="1"/>
</dbReference>
<dbReference type="InterPro" id="IPR011016">
    <property type="entry name" value="Znf_RING-CH"/>
</dbReference>
<evidence type="ECO:0000256" key="2">
    <source>
        <dbReference type="ARBA" id="ARBA00022771"/>
    </source>
</evidence>
<keyword evidence="1" id="KW-0479">Metal-binding</keyword>
<evidence type="ECO:0000256" key="4">
    <source>
        <dbReference type="SAM" id="Phobius"/>
    </source>
</evidence>
<protein>
    <recommendedName>
        <fullName evidence="5">RING-CH-type domain-containing protein</fullName>
    </recommendedName>
</protein>
<keyword evidence="4" id="KW-1133">Transmembrane helix</keyword>
<dbReference type="PROSITE" id="PS51292">
    <property type="entry name" value="ZF_RING_CH"/>
    <property type="match status" value="1"/>
</dbReference>